<keyword evidence="3" id="KW-1185">Reference proteome</keyword>
<dbReference type="Gene3D" id="1.10.10.10">
    <property type="entry name" value="Winged helix-like DNA-binding domain superfamily/Winged helix DNA-binding domain"/>
    <property type="match status" value="1"/>
</dbReference>
<dbReference type="OrthoDB" id="3186544at2"/>
<accession>A0A4Q2M3G6</accession>
<dbReference type="InterPro" id="IPR036388">
    <property type="entry name" value="WH-like_DNA-bd_sf"/>
</dbReference>
<protein>
    <submittedName>
        <fullName evidence="2">PadR family transcriptional regulator</fullName>
    </submittedName>
</protein>
<evidence type="ECO:0000259" key="1">
    <source>
        <dbReference type="Pfam" id="PF03551"/>
    </source>
</evidence>
<sequence>MFNCDADYASSSWGMTRLRFAVSRAAPDRREHYARYTFSRASGESVSVRDSLLAALLPGPAYGFQLHREITQRVGERREVNVGQTYATLDRLTRQKLIEPAGSTDDGLPLHRLTPSGRAAVERWFAGTDAAGADASDETVERVLVALSLAEVDAPAVIAAETSRWAARPRDRRPAASPLAALAARADAARTERMLEWLADAARHAEERERFVVERSNERPRRGRRPAA</sequence>
<evidence type="ECO:0000313" key="2">
    <source>
        <dbReference type="EMBL" id="RXZ86379.1"/>
    </source>
</evidence>
<proteinExistence type="predicted"/>
<name>A0A4Q2M3G6_9MICO</name>
<feature type="domain" description="Transcription regulator PadR N-terminal" evidence="1">
    <location>
        <begin position="52"/>
        <end position="122"/>
    </location>
</feature>
<organism evidence="2 3">
    <name type="scientific">Agromyces atrinae</name>
    <dbReference type="NCBI Taxonomy" id="592376"/>
    <lineage>
        <taxon>Bacteria</taxon>
        <taxon>Bacillati</taxon>
        <taxon>Actinomycetota</taxon>
        <taxon>Actinomycetes</taxon>
        <taxon>Micrococcales</taxon>
        <taxon>Microbacteriaceae</taxon>
        <taxon>Agromyces</taxon>
    </lineage>
</organism>
<dbReference type="Pfam" id="PF03551">
    <property type="entry name" value="PadR"/>
    <property type="match status" value="1"/>
</dbReference>
<dbReference type="SUPFAM" id="SSF46785">
    <property type="entry name" value="Winged helix' DNA-binding domain"/>
    <property type="match status" value="1"/>
</dbReference>
<comment type="caution">
    <text evidence="2">The sequence shown here is derived from an EMBL/GenBank/DDBJ whole genome shotgun (WGS) entry which is preliminary data.</text>
</comment>
<evidence type="ECO:0000313" key="3">
    <source>
        <dbReference type="Proteomes" id="UP000292686"/>
    </source>
</evidence>
<dbReference type="Proteomes" id="UP000292686">
    <property type="component" value="Unassembled WGS sequence"/>
</dbReference>
<dbReference type="InterPro" id="IPR005149">
    <property type="entry name" value="Tscrpt_reg_PadR_N"/>
</dbReference>
<reference evidence="2 3" key="1">
    <citation type="submission" date="2019-01" db="EMBL/GenBank/DDBJ databases">
        <title>Agromyces.</title>
        <authorList>
            <person name="Li J."/>
        </authorList>
    </citation>
    <scope>NUCLEOTIDE SEQUENCE [LARGE SCALE GENOMIC DNA]</scope>
    <source>
        <strain evidence="2 3">DSM 23870</strain>
    </source>
</reference>
<dbReference type="InterPro" id="IPR036390">
    <property type="entry name" value="WH_DNA-bd_sf"/>
</dbReference>
<dbReference type="AlphaFoldDB" id="A0A4Q2M3G6"/>
<gene>
    <name evidence="2" type="ORF">ESP50_11530</name>
</gene>
<dbReference type="EMBL" id="SDPM01000005">
    <property type="protein sequence ID" value="RXZ86379.1"/>
    <property type="molecule type" value="Genomic_DNA"/>
</dbReference>